<dbReference type="Gene3D" id="3.30.830.10">
    <property type="entry name" value="Metalloenzyme, LuxS/M16 peptidase-like"/>
    <property type="match status" value="1"/>
</dbReference>
<protein>
    <recommendedName>
        <fullName evidence="1">Peptidase M16 N-terminal domain-containing protein</fullName>
    </recommendedName>
</protein>
<accession>A0A2H0V689</accession>
<evidence type="ECO:0000313" key="2">
    <source>
        <dbReference type="EMBL" id="PIR93850.1"/>
    </source>
</evidence>
<dbReference type="Pfam" id="PF00675">
    <property type="entry name" value="Peptidase_M16"/>
    <property type="match status" value="1"/>
</dbReference>
<sequence>MIFHHTTPWKNTFAFCILFYLRDLGLNKSHHGLLHFAEHLIFLETKNLSQNKLRKKHALLFDTLTAYTSLDFLDITIVCSRSDFTEVCHILKEMLYSWKCNKKQFLESQQDIINEIKNSLDQPINKAIKALNKQEFDSSTDVIGNVQIIKSLNFSGLDKIKTVWKQMLDTAPQSLLIAGPKLTAAEIKIIDKLFDRKKHSKPVKLRSPIPISTQFISRPTVESIVIDTVNSSPFFILLQRIYYIRHLNLNPDWEFSFTRDTNHLFYAVYKNSKSNLDKKQSKKLLFDKPTKKEFTFVQDIVTKQIDSLTDGINPQEILGWLDIFHIRNIPEFQGKTFSQIRKIYSTFSYNQFLLQWEKIFKNLKA</sequence>
<dbReference type="InterPro" id="IPR011249">
    <property type="entry name" value="Metalloenz_LuxS/M16"/>
</dbReference>
<feature type="domain" description="Peptidase M16 N-terminal" evidence="1">
    <location>
        <begin position="28"/>
        <end position="134"/>
    </location>
</feature>
<name>A0A2H0V689_9BACT</name>
<dbReference type="InterPro" id="IPR011765">
    <property type="entry name" value="Pept_M16_N"/>
</dbReference>
<dbReference type="GO" id="GO:0046872">
    <property type="term" value="F:metal ion binding"/>
    <property type="evidence" value="ECO:0007669"/>
    <property type="project" value="InterPro"/>
</dbReference>
<dbReference type="AlphaFoldDB" id="A0A2H0V689"/>
<reference evidence="3" key="1">
    <citation type="submission" date="2017-09" db="EMBL/GenBank/DDBJ databases">
        <title>Depth-based differentiation of microbial function through sediment-hosted aquifers and enrichment of novel symbionts in the deep terrestrial subsurface.</title>
        <authorList>
            <person name="Probst A.J."/>
            <person name="Ladd B."/>
            <person name="Jarett J.K."/>
            <person name="Geller-Mcgrath D.E."/>
            <person name="Sieber C.M.K."/>
            <person name="Emerson J.B."/>
            <person name="Anantharaman K."/>
            <person name="Thomas B.C."/>
            <person name="Malmstrom R."/>
            <person name="Stieglmeier M."/>
            <person name="Klingl A."/>
            <person name="Woyke T."/>
            <person name="Ryan C.M."/>
            <person name="Banfield J.F."/>
        </authorList>
    </citation>
    <scope>NUCLEOTIDE SEQUENCE [LARGE SCALE GENOMIC DNA]</scope>
</reference>
<evidence type="ECO:0000259" key="1">
    <source>
        <dbReference type="Pfam" id="PF00675"/>
    </source>
</evidence>
<proteinExistence type="predicted"/>
<organism evidence="2 3">
    <name type="scientific">Candidatus Falkowbacteria bacterium CG10_big_fil_rev_8_21_14_0_10_39_11</name>
    <dbReference type="NCBI Taxonomy" id="1974565"/>
    <lineage>
        <taxon>Bacteria</taxon>
        <taxon>Candidatus Falkowiibacteriota</taxon>
    </lineage>
</organism>
<dbReference type="SUPFAM" id="SSF63411">
    <property type="entry name" value="LuxS/MPP-like metallohydrolase"/>
    <property type="match status" value="1"/>
</dbReference>
<comment type="caution">
    <text evidence="2">The sequence shown here is derived from an EMBL/GenBank/DDBJ whole genome shotgun (WGS) entry which is preliminary data.</text>
</comment>
<dbReference type="EMBL" id="PFAP01000034">
    <property type="protein sequence ID" value="PIR93850.1"/>
    <property type="molecule type" value="Genomic_DNA"/>
</dbReference>
<gene>
    <name evidence="2" type="ORF">COT97_04465</name>
</gene>
<evidence type="ECO:0000313" key="3">
    <source>
        <dbReference type="Proteomes" id="UP000229901"/>
    </source>
</evidence>
<dbReference type="Proteomes" id="UP000229901">
    <property type="component" value="Unassembled WGS sequence"/>
</dbReference>